<protein>
    <recommendedName>
        <fullName evidence="11">Membrane insertase YidC/Oxa/ALB C-terminal domain-containing protein</fullName>
    </recommendedName>
</protein>
<dbReference type="Proteomes" id="UP000177324">
    <property type="component" value="Unassembled WGS sequence"/>
</dbReference>
<dbReference type="Pfam" id="PF02096">
    <property type="entry name" value="60KD_IMP"/>
    <property type="match status" value="1"/>
</dbReference>
<evidence type="ECO:0000313" key="12">
    <source>
        <dbReference type="EMBL" id="OGY17282.1"/>
    </source>
</evidence>
<keyword evidence="6 10" id="KW-1133">Transmembrane helix</keyword>
<dbReference type="GO" id="GO:0051205">
    <property type="term" value="P:protein insertion into membrane"/>
    <property type="evidence" value="ECO:0007669"/>
    <property type="project" value="TreeGrafter"/>
</dbReference>
<dbReference type="GO" id="GO:0005886">
    <property type="term" value="C:plasma membrane"/>
    <property type="evidence" value="ECO:0007669"/>
    <property type="project" value="UniProtKB-SubCell"/>
</dbReference>
<dbReference type="STRING" id="1797589.A2784_03685"/>
<dbReference type="GO" id="GO:0032977">
    <property type="term" value="F:membrane insertase activity"/>
    <property type="evidence" value="ECO:0007669"/>
    <property type="project" value="InterPro"/>
</dbReference>
<keyword evidence="2" id="KW-0813">Transport</keyword>
<evidence type="ECO:0000256" key="1">
    <source>
        <dbReference type="ARBA" id="ARBA00004651"/>
    </source>
</evidence>
<dbReference type="AlphaFoldDB" id="A0A1G1VPE9"/>
<dbReference type="InterPro" id="IPR001708">
    <property type="entry name" value="YidC/ALB3/OXA1/COX18"/>
</dbReference>
<dbReference type="PRINTS" id="PR01900">
    <property type="entry name" value="YIDCPROTEIN"/>
</dbReference>
<evidence type="ECO:0000256" key="6">
    <source>
        <dbReference type="ARBA" id="ARBA00022989"/>
    </source>
</evidence>
<evidence type="ECO:0000256" key="9">
    <source>
        <dbReference type="RuleBase" id="RU003945"/>
    </source>
</evidence>
<dbReference type="EMBL" id="MHCH01000030">
    <property type="protein sequence ID" value="OGY17282.1"/>
    <property type="molecule type" value="Genomic_DNA"/>
</dbReference>
<evidence type="ECO:0000256" key="2">
    <source>
        <dbReference type="ARBA" id="ARBA00022448"/>
    </source>
</evidence>
<evidence type="ECO:0000256" key="8">
    <source>
        <dbReference type="ARBA" id="ARBA00023186"/>
    </source>
</evidence>
<feature type="transmembrane region" description="Helical" evidence="10">
    <location>
        <begin position="20"/>
        <end position="43"/>
    </location>
</feature>
<evidence type="ECO:0000259" key="11">
    <source>
        <dbReference type="Pfam" id="PF02096"/>
    </source>
</evidence>
<feature type="transmembrane region" description="Helical" evidence="10">
    <location>
        <begin position="94"/>
        <end position="114"/>
    </location>
</feature>
<comment type="similarity">
    <text evidence="9">Belongs to the OXA1/ALB3/YidC family.</text>
</comment>
<evidence type="ECO:0000256" key="4">
    <source>
        <dbReference type="ARBA" id="ARBA00022692"/>
    </source>
</evidence>
<feature type="transmembrane region" description="Helical" evidence="10">
    <location>
        <begin position="142"/>
        <end position="164"/>
    </location>
</feature>
<feature type="domain" description="Membrane insertase YidC/Oxa/ALB C-terminal" evidence="11">
    <location>
        <begin position="29"/>
        <end position="226"/>
    </location>
</feature>
<evidence type="ECO:0000256" key="10">
    <source>
        <dbReference type="SAM" id="Phobius"/>
    </source>
</evidence>
<proteinExistence type="inferred from homology"/>
<keyword evidence="5" id="KW-0653">Protein transport</keyword>
<sequence length="247" mass="27951">MFNIFNVLLYQPLFQSLLFLTNILGGSLGLSIIALTLLLRFILIPLTIPSLKSAQKIKDLKPELDKLKAKYGADKKQLQLEQLKLYQQHGVNPAAGCLPTLIQFAVLIAMYQVLMDFITKNGNLGNINLHFLWFNVSQPDPIYILPLLTGISQLVLSLMLSPAIEHHPETTKAKTENVQDMAETMQQQMLFIMPVMTAVLALRFPAGLALYWLVTTVFSTIQQYFVSGWGGLARYFNLARKYVRNHR</sequence>
<keyword evidence="7 10" id="KW-0472">Membrane</keyword>
<evidence type="ECO:0000313" key="13">
    <source>
        <dbReference type="Proteomes" id="UP000177324"/>
    </source>
</evidence>
<keyword evidence="8" id="KW-0143">Chaperone</keyword>
<evidence type="ECO:0000256" key="5">
    <source>
        <dbReference type="ARBA" id="ARBA00022927"/>
    </source>
</evidence>
<evidence type="ECO:0000256" key="7">
    <source>
        <dbReference type="ARBA" id="ARBA00023136"/>
    </source>
</evidence>
<comment type="subcellular location">
    <subcellularLocation>
        <location evidence="1">Cell membrane</location>
        <topology evidence="1">Multi-pass membrane protein</topology>
    </subcellularLocation>
    <subcellularLocation>
        <location evidence="9">Membrane</location>
        <topology evidence="9">Multi-pass membrane protein</topology>
    </subcellularLocation>
</comment>
<dbReference type="GO" id="GO:0015031">
    <property type="term" value="P:protein transport"/>
    <property type="evidence" value="ECO:0007669"/>
    <property type="project" value="UniProtKB-KW"/>
</dbReference>
<keyword evidence="4 9" id="KW-0812">Transmembrane</keyword>
<name>A0A1G1VPE9_9BACT</name>
<evidence type="ECO:0000256" key="3">
    <source>
        <dbReference type="ARBA" id="ARBA00022475"/>
    </source>
</evidence>
<feature type="transmembrane region" description="Helical" evidence="10">
    <location>
        <begin position="220"/>
        <end position="237"/>
    </location>
</feature>
<dbReference type="PANTHER" id="PTHR12428">
    <property type="entry name" value="OXA1"/>
    <property type="match status" value="1"/>
</dbReference>
<organism evidence="12 13">
    <name type="scientific">Candidatus Chisholmbacteria bacterium RIFCSPHIGHO2_01_FULL_48_12</name>
    <dbReference type="NCBI Taxonomy" id="1797589"/>
    <lineage>
        <taxon>Bacteria</taxon>
        <taxon>Candidatus Chisholmiibacteriota</taxon>
    </lineage>
</organism>
<accession>A0A1G1VPE9</accession>
<keyword evidence="3" id="KW-1003">Cell membrane</keyword>
<gene>
    <name evidence="12" type="ORF">A2784_03685</name>
</gene>
<reference evidence="12 13" key="1">
    <citation type="journal article" date="2016" name="Nat. Commun.">
        <title>Thousands of microbial genomes shed light on interconnected biogeochemical processes in an aquifer system.</title>
        <authorList>
            <person name="Anantharaman K."/>
            <person name="Brown C.T."/>
            <person name="Hug L.A."/>
            <person name="Sharon I."/>
            <person name="Castelle C.J."/>
            <person name="Probst A.J."/>
            <person name="Thomas B.C."/>
            <person name="Singh A."/>
            <person name="Wilkins M.J."/>
            <person name="Karaoz U."/>
            <person name="Brodie E.L."/>
            <person name="Williams K.H."/>
            <person name="Hubbard S.S."/>
            <person name="Banfield J.F."/>
        </authorList>
    </citation>
    <scope>NUCLEOTIDE SEQUENCE [LARGE SCALE GENOMIC DNA]</scope>
</reference>
<feature type="transmembrane region" description="Helical" evidence="10">
    <location>
        <begin position="190"/>
        <end position="214"/>
    </location>
</feature>
<dbReference type="NCBIfam" id="TIGR03592">
    <property type="entry name" value="yidC_oxa1_cterm"/>
    <property type="match status" value="1"/>
</dbReference>
<comment type="caution">
    <text evidence="12">The sequence shown here is derived from an EMBL/GenBank/DDBJ whole genome shotgun (WGS) entry which is preliminary data.</text>
</comment>
<dbReference type="InterPro" id="IPR047196">
    <property type="entry name" value="YidC_ALB_C"/>
</dbReference>
<dbReference type="InterPro" id="IPR028055">
    <property type="entry name" value="YidC/Oxa/ALB_C"/>
</dbReference>
<dbReference type="CDD" id="cd20070">
    <property type="entry name" value="5TM_YidC_Alb3"/>
    <property type="match status" value="1"/>
</dbReference>
<dbReference type="PANTHER" id="PTHR12428:SF65">
    <property type="entry name" value="CYTOCHROME C OXIDASE ASSEMBLY PROTEIN COX18, MITOCHONDRIAL"/>
    <property type="match status" value="1"/>
</dbReference>